<evidence type="ECO:0000256" key="5">
    <source>
        <dbReference type="ARBA" id="ARBA00022519"/>
    </source>
</evidence>
<keyword evidence="12" id="KW-1185">Reference proteome</keyword>
<evidence type="ECO:0000256" key="2">
    <source>
        <dbReference type="ARBA" id="ARBA00007783"/>
    </source>
</evidence>
<proteinExistence type="inferred from homology"/>
<feature type="transmembrane region" description="Helical" evidence="9">
    <location>
        <begin position="34"/>
        <end position="56"/>
    </location>
</feature>
<dbReference type="GO" id="GO:0005886">
    <property type="term" value="C:plasma membrane"/>
    <property type="evidence" value="ECO:0007669"/>
    <property type="project" value="UniProtKB-SubCell"/>
</dbReference>
<dbReference type="InterPro" id="IPR013525">
    <property type="entry name" value="ABC2_TM"/>
</dbReference>
<evidence type="ECO:0000256" key="6">
    <source>
        <dbReference type="ARBA" id="ARBA00022692"/>
    </source>
</evidence>
<name>A0AAW7ZBP0_9FIRM</name>
<dbReference type="EMBL" id="JARPTC010000008">
    <property type="protein sequence ID" value="MDO7786858.1"/>
    <property type="molecule type" value="Genomic_DNA"/>
</dbReference>
<feature type="transmembrane region" description="Helical" evidence="9">
    <location>
        <begin position="229"/>
        <end position="247"/>
    </location>
</feature>
<evidence type="ECO:0000256" key="1">
    <source>
        <dbReference type="ARBA" id="ARBA00004429"/>
    </source>
</evidence>
<protein>
    <recommendedName>
        <fullName evidence="9">Transport permease protein</fullName>
    </recommendedName>
</protein>
<keyword evidence="4 9" id="KW-1003">Cell membrane</keyword>
<organism evidence="11 12">
    <name type="scientific">Desulforamulus aquiferis</name>
    <dbReference type="NCBI Taxonomy" id="1397668"/>
    <lineage>
        <taxon>Bacteria</taxon>
        <taxon>Bacillati</taxon>
        <taxon>Bacillota</taxon>
        <taxon>Clostridia</taxon>
        <taxon>Eubacteriales</taxon>
        <taxon>Peptococcaceae</taxon>
        <taxon>Desulforamulus</taxon>
    </lineage>
</organism>
<keyword evidence="8 9" id="KW-0472">Membrane</keyword>
<comment type="subcellular location">
    <subcellularLocation>
        <location evidence="1">Cell inner membrane</location>
        <topology evidence="1">Multi-pass membrane protein</topology>
    </subcellularLocation>
    <subcellularLocation>
        <location evidence="9">Cell membrane</location>
        <topology evidence="9">Multi-pass membrane protein</topology>
    </subcellularLocation>
</comment>
<dbReference type="GO" id="GO:0140359">
    <property type="term" value="F:ABC-type transporter activity"/>
    <property type="evidence" value="ECO:0007669"/>
    <property type="project" value="InterPro"/>
</dbReference>
<reference evidence="11" key="2">
    <citation type="submission" date="2023-03" db="EMBL/GenBank/DDBJ databases">
        <authorList>
            <person name="Zhang Z."/>
        </authorList>
    </citation>
    <scope>NUCLEOTIDE SEQUENCE</scope>
    <source>
        <strain evidence="11">DSA</strain>
    </source>
</reference>
<keyword evidence="5" id="KW-0997">Cell inner membrane</keyword>
<comment type="caution">
    <text evidence="9">Lacks conserved residue(s) required for the propagation of feature annotation.</text>
</comment>
<evidence type="ECO:0000313" key="12">
    <source>
        <dbReference type="Proteomes" id="UP001172911"/>
    </source>
</evidence>
<dbReference type="RefSeq" id="WP_304541973.1">
    <property type="nucleotide sequence ID" value="NZ_JARPTC010000008.1"/>
</dbReference>
<dbReference type="PROSITE" id="PS51012">
    <property type="entry name" value="ABC_TM2"/>
    <property type="match status" value="1"/>
</dbReference>
<evidence type="ECO:0000256" key="7">
    <source>
        <dbReference type="ARBA" id="ARBA00022989"/>
    </source>
</evidence>
<keyword evidence="7 9" id="KW-1133">Transmembrane helix</keyword>
<dbReference type="AlphaFoldDB" id="A0AAW7ZBP0"/>
<dbReference type="Proteomes" id="UP001172911">
    <property type="component" value="Unassembled WGS sequence"/>
</dbReference>
<evidence type="ECO:0000259" key="10">
    <source>
        <dbReference type="PROSITE" id="PS51012"/>
    </source>
</evidence>
<feature type="transmembrane region" description="Helical" evidence="9">
    <location>
        <begin position="114"/>
        <end position="133"/>
    </location>
</feature>
<feature type="transmembrane region" description="Helical" evidence="9">
    <location>
        <begin position="139"/>
        <end position="167"/>
    </location>
</feature>
<gene>
    <name evidence="11" type="ORF">P6N53_06435</name>
</gene>
<dbReference type="Pfam" id="PF01061">
    <property type="entry name" value="ABC2_membrane"/>
    <property type="match status" value="1"/>
</dbReference>
<keyword evidence="3 9" id="KW-0813">Transport</keyword>
<accession>A0AAW7ZBP0</accession>
<evidence type="ECO:0000256" key="4">
    <source>
        <dbReference type="ARBA" id="ARBA00022475"/>
    </source>
</evidence>
<evidence type="ECO:0000313" key="11">
    <source>
        <dbReference type="EMBL" id="MDO7786858.1"/>
    </source>
</evidence>
<keyword evidence="6 9" id="KW-0812">Transmembrane</keyword>
<evidence type="ECO:0000256" key="9">
    <source>
        <dbReference type="RuleBase" id="RU361157"/>
    </source>
</evidence>
<feature type="domain" description="ABC transmembrane type-2" evidence="10">
    <location>
        <begin position="32"/>
        <end position="250"/>
    </location>
</feature>
<evidence type="ECO:0000256" key="8">
    <source>
        <dbReference type="ARBA" id="ARBA00023136"/>
    </source>
</evidence>
<evidence type="ECO:0000256" key="3">
    <source>
        <dbReference type="ARBA" id="ARBA00022448"/>
    </source>
</evidence>
<sequence>MDSYIKELIKRRDLLIYLVTSGLKAQHRNSFLGYFWWLLDPLLGVVVYYFLVAVLFGHGGEAYGVYLVVGMITWRWLSTTTMSSAKAITGQSGIISQVYLPKIIFPLGTSLTQLVNFSFGLVIIALFLVYFKIMPGVEILWLPFIMFIQQLFLLAISLTLGYISVFIRDIENVLSHLMRIWFYSSPVIWEADRIPAKYSWLIDINPASAFLISYRNIFMHGSNPELLKLLLIGTASIIVIGFMIYYYNRNEHKIIKAL</sequence>
<dbReference type="GO" id="GO:0015920">
    <property type="term" value="P:lipopolysaccharide transport"/>
    <property type="evidence" value="ECO:0007669"/>
    <property type="project" value="TreeGrafter"/>
</dbReference>
<comment type="similarity">
    <text evidence="2 9">Belongs to the ABC-2 integral membrane protein family.</text>
</comment>
<dbReference type="PANTHER" id="PTHR30413">
    <property type="entry name" value="INNER MEMBRANE TRANSPORT PERMEASE"/>
    <property type="match status" value="1"/>
</dbReference>
<reference evidence="11" key="1">
    <citation type="journal article" date="2023" name="J. Hazard. Mater.">
        <title>Anaerobic biodegradation of pyrene and benzo[a]pyrene by a new sulfate-reducing Desulforamulus aquiferis strain DSA.</title>
        <authorList>
            <person name="Zhang Z."/>
            <person name="Sun J."/>
            <person name="Gong X."/>
            <person name="Wang C."/>
            <person name="Wang H."/>
        </authorList>
    </citation>
    <scope>NUCLEOTIDE SEQUENCE</scope>
    <source>
        <strain evidence="11">DSA</strain>
    </source>
</reference>
<dbReference type="InterPro" id="IPR047817">
    <property type="entry name" value="ABC2_TM_bact-type"/>
</dbReference>
<comment type="caution">
    <text evidence="11">The sequence shown here is derived from an EMBL/GenBank/DDBJ whole genome shotgun (WGS) entry which is preliminary data.</text>
</comment>
<dbReference type="PANTHER" id="PTHR30413:SF8">
    <property type="entry name" value="TRANSPORT PERMEASE PROTEIN"/>
    <property type="match status" value="1"/>
</dbReference>